<evidence type="ECO:0000256" key="5">
    <source>
        <dbReference type="ARBA" id="ARBA00022984"/>
    </source>
</evidence>
<feature type="transmembrane region" description="Helical" evidence="9">
    <location>
        <begin position="465"/>
        <end position="484"/>
    </location>
</feature>
<keyword evidence="5" id="KW-0573">Peptidoglycan synthesis</keyword>
<feature type="transmembrane region" description="Helical" evidence="9">
    <location>
        <begin position="435"/>
        <end position="458"/>
    </location>
</feature>
<dbReference type="PIRSF" id="PIRSF038958">
    <property type="entry name" value="PG_synth_SpoVB"/>
    <property type="match status" value="1"/>
</dbReference>
<evidence type="ECO:0000256" key="2">
    <source>
        <dbReference type="ARBA" id="ARBA00022475"/>
    </source>
</evidence>
<feature type="region of interest" description="Disordered" evidence="8">
    <location>
        <begin position="217"/>
        <end position="250"/>
    </location>
</feature>
<feature type="transmembrane region" description="Helical" evidence="9">
    <location>
        <begin position="52"/>
        <end position="70"/>
    </location>
</feature>
<evidence type="ECO:0000256" key="3">
    <source>
        <dbReference type="ARBA" id="ARBA00022692"/>
    </source>
</evidence>
<comment type="subcellular location">
    <subcellularLocation>
        <location evidence="1">Cell membrane</location>
        <topology evidence="1">Multi-pass membrane protein</topology>
    </subcellularLocation>
</comment>
<feature type="transmembrane region" description="Helical" evidence="9">
    <location>
        <begin position="123"/>
        <end position="143"/>
    </location>
</feature>
<dbReference type="Pfam" id="PF01943">
    <property type="entry name" value="Polysacc_synt"/>
    <property type="match status" value="1"/>
</dbReference>
<evidence type="ECO:0008006" key="12">
    <source>
        <dbReference type="Google" id="ProtNLM"/>
    </source>
</evidence>
<evidence type="ECO:0000256" key="4">
    <source>
        <dbReference type="ARBA" id="ARBA00022960"/>
    </source>
</evidence>
<organism evidence="10 11">
    <name type="scientific">Paenibacillus physcomitrellae</name>
    <dbReference type="NCBI Taxonomy" id="1619311"/>
    <lineage>
        <taxon>Bacteria</taxon>
        <taxon>Bacillati</taxon>
        <taxon>Bacillota</taxon>
        <taxon>Bacilli</taxon>
        <taxon>Bacillales</taxon>
        <taxon>Paenibacillaceae</taxon>
        <taxon>Paenibacillus</taxon>
    </lineage>
</organism>
<dbReference type="Proteomes" id="UP000609323">
    <property type="component" value="Unassembled WGS sequence"/>
</dbReference>
<dbReference type="InterPro" id="IPR024923">
    <property type="entry name" value="PG_synth_SpoVB"/>
</dbReference>
<dbReference type="EMBL" id="BMHF01000022">
    <property type="protein sequence ID" value="GGA50985.1"/>
    <property type="molecule type" value="Genomic_DNA"/>
</dbReference>
<gene>
    <name evidence="10" type="ORF">GCM10010917_40310</name>
</gene>
<dbReference type="InterPro" id="IPR050833">
    <property type="entry name" value="Poly_Biosynth_Transport"/>
</dbReference>
<protein>
    <recommendedName>
        <fullName evidence="12">Polysaccharide biosynthesis protein C-terminal domain-containing protein</fullName>
    </recommendedName>
</protein>
<feature type="transmembrane region" description="Helical" evidence="9">
    <location>
        <begin position="91"/>
        <end position="111"/>
    </location>
</feature>
<evidence type="ECO:0000313" key="11">
    <source>
        <dbReference type="Proteomes" id="UP000609323"/>
    </source>
</evidence>
<comment type="caution">
    <text evidence="10">The sequence shown here is derived from an EMBL/GenBank/DDBJ whole genome shotgun (WGS) entry which is preliminary data.</text>
</comment>
<dbReference type="PANTHER" id="PTHR30250">
    <property type="entry name" value="PST FAMILY PREDICTED COLANIC ACID TRANSPORTER"/>
    <property type="match status" value="1"/>
</dbReference>
<feature type="transmembrane region" description="Helical" evidence="9">
    <location>
        <begin position="402"/>
        <end position="423"/>
    </location>
</feature>
<evidence type="ECO:0000256" key="1">
    <source>
        <dbReference type="ARBA" id="ARBA00004651"/>
    </source>
</evidence>
<feature type="transmembrane region" description="Helical" evidence="9">
    <location>
        <begin position="164"/>
        <end position="182"/>
    </location>
</feature>
<evidence type="ECO:0000256" key="8">
    <source>
        <dbReference type="SAM" id="MobiDB-lite"/>
    </source>
</evidence>
<dbReference type="InterPro" id="IPR004268">
    <property type="entry name" value="MurJ"/>
</dbReference>
<keyword evidence="7 9" id="KW-0472">Membrane</keyword>
<dbReference type="PANTHER" id="PTHR30250:SF29">
    <property type="entry name" value="POLYSACCHARIDE BIOSYNTHESIS PROTEIN C-TERMINAL DOMAIN-CONTAINING PROTEIN"/>
    <property type="match status" value="1"/>
</dbReference>
<feature type="transmembrane region" description="Helical" evidence="9">
    <location>
        <begin position="490"/>
        <end position="511"/>
    </location>
</feature>
<keyword evidence="11" id="KW-1185">Reference proteome</keyword>
<dbReference type="RefSeq" id="WP_094094698.1">
    <property type="nucleotide sequence ID" value="NZ_BMHF01000022.1"/>
</dbReference>
<keyword evidence="3 9" id="KW-0812">Transmembrane</keyword>
<evidence type="ECO:0000256" key="7">
    <source>
        <dbReference type="ARBA" id="ARBA00023136"/>
    </source>
</evidence>
<reference evidence="11" key="1">
    <citation type="journal article" date="2019" name="Int. J. Syst. Evol. Microbiol.">
        <title>The Global Catalogue of Microorganisms (GCM) 10K type strain sequencing project: providing services to taxonomists for standard genome sequencing and annotation.</title>
        <authorList>
            <consortium name="The Broad Institute Genomics Platform"/>
            <consortium name="The Broad Institute Genome Sequencing Center for Infectious Disease"/>
            <person name="Wu L."/>
            <person name="Ma J."/>
        </authorList>
    </citation>
    <scope>NUCLEOTIDE SEQUENCE [LARGE SCALE GENOMIC DNA]</scope>
    <source>
        <strain evidence="11">CGMCC 1.15044</strain>
    </source>
</reference>
<accession>A0ABQ1GVU5</accession>
<feature type="transmembrane region" description="Helical" evidence="9">
    <location>
        <begin position="312"/>
        <end position="332"/>
    </location>
</feature>
<keyword evidence="6 9" id="KW-1133">Transmembrane helix</keyword>
<feature type="transmembrane region" description="Helical" evidence="9">
    <location>
        <begin position="557"/>
        <end position="577"/>
    </location>
</feature>
<sequence length="611" mass="62909">MKESSTASKLLKGAALLGIAAILSKLLGTLQKIPLQNLGGDGVFGIYNTVYPFYTLLVTLATAGFPAAVSKFVAEREADQDERGAREILKISAIIMMALGLVGSALLFFGADWVAGWIGSPELVPALQASAPALLFVPASAALRGYFQGRQDMLPTAVSQVIEQAVRVATMIALLLYLTSLNASNASIAGGAMLGSAAGGAAGLVAMLLFWRRANRKAEPQNSTRGRSLNDGSAGQAQMGHGVGKGQTGEISTADEINKIGIKGKTTETNKTNETNADKTDITSITGIRDEREAAGSQGAESFRGSRMVRPLLAYALPICLAALAVPLLSLVDTFTLPRLLEEGGLSVMEQIGIYNRGIPLVQLINMMAASLSVLFIPAMAELKYKGELRAAAGQAGTALRWFWLIGCAASVGLGVLAEPINIMLYKNNTGSDTLLWLAFTAAPAAMATVSAALLQGLGSVKAPALTMVLAAVLKAALNVLLVPQLGVSGAALAGIAAYGLAAAVNLALLARRLGFAPSLRTALWQPLLGLSAMAAAVLLLRLGFAAAGLGGGRLGAAAESLGGVLLGAAVFLAAALRLRLITGAELAALPRIGPRLAAMLGKLRLLPRQS</sequence>
<evidence type="ECO:0000313" key="10">
    <source>
        <dbReference type="EMBL" id="GGA50985.1"/>
    </source>
</evidence>
<proteinExistence type="predicted"/>
<dbReference type="CDD" id="cd13124">
    <property type="entry name" value="MATE_SpoVB_like"/>
    <property type="match status" value="1"/>
</dbReference>
<feature type="compositionally biased region" description="Polar residues" evidence="8">
    <location>
        <begin position="220"/>
        <end position="236"/>
    </location>
</feature>
<feature type="transmembrane region" description="Helical" evidence="9">
    <location>
        <begin position="188"/>
        <end position="211"/>
    </location>
</feature>
<evidence type="ECO:0000256" key="9">
    <source>
        <dbReference type="SAM" id="Phobius"/>
    </source>
</evidence>
<dbReference type="Pfam" id="PF03023">
    <property type="entry name" value="MurJ"/>
    <property type="match status" value="1"/>
</dbReference>
<feature type="transmembrane region" description="Helical" evidence="9">
    <location>
        <begin position="361"/>
        <end position="381"/>
    </location>
</feature>
<feature type="transmembrane region" description="Helical" evidence="9">
    <location>
        <begin position="523"/>
        <end position="545"/>
    </location>
</feature>
<name>A0ABQ1GVU5_9BACL</name>
<keyword evidence="4" id="KW-0133">Cell shape</keyword>
<dbReference type="InterPro" id="IPR002797">
    <property type="entry name" value="Polysacc_synth"/>
</dbReference>
<keyword evidence="2" id="KW-1003">Cell membrane</keyword>
<evidence type="ECO:0000256" key="6">
    <source>
        <dbReference type="ARBA" id="ARBA00022989"/>
    </source>
</evidence>